<dbReference type="EMBL" id="NXIE01000002">
    <property type="protein sequence ID" value="RXK13157.1"/>
    <property type="molecule type" value="Genomic_DNA"/>
</dbReference>
<keyword evidence="1" id="KW-1133">Transmembrane helix</keyword>
<feature type="transmembrane region" description="Helical" evidence="1">
    <location>
        <begin position="28"/>
        <end position="45"/>
    </location>
</feature>
<keyword evidence="3" id="KW-1185">Reference proteome</keyword>
<evidence type="ECO:0000313" key="3">
    <source>
        <dbReference type="Proteomes" id="UP000289718"/>
    </source>
</evidence>
<evidence type="ECO:0000313" key="2">
    <source>
        <dbReference type="EMBL" id="RXK13157.1"/>
    </source>
</evidence>
<keyword evidence="1" id="KW-0812">Transmembrane</keyword>
<name>A0A4Q1B4K3_9BACT</name>
<evidence type="ECO:0000256" key="1">
    <source>
        <dbReference type="SAM" id="Phobius"/>
    </source>
</evidence>
<feature type="transmembrane region" description="Helical" evidence="1">
    <location>
        <begin position="65"/>
        <end position="86"/>
    </location>
</feature>
<reference evidence="2 3" key="1">
    <citation type="submission" date="2017-09" db="EMBL/GenBank/DDBJ databases">
        <title>Genomics of the genus Arcobacter.</title>
        <authorList>
            <person name="Perez-Cataluna A."/>
            <person name="Figueras M.J."/>
            <person name="Salas-Masso N."/>
        </authorList>
    </citation>
    <scope>NUCLEOTIDE SEQUENCE [LARGE SCALE GENOMIC DNA]</scope>
    <source>
        <strain evidence="2 3">F156-34</strain>
    </source>
</reference>
<organism evidence="2 3">
    <name type="scientific">Halarcobacter mediterraneus</name>
    <dbReference type="NCBI Taxonomy" id="2023153"/>
    <lineage>
        <taxon>Bacteria</taxon>
        <taxon>Pseudomonadati</taxon>
        <taxon>Campylobacterota</taxon>
        <taxon>Epsilonproteobacteria</taxon>
        <taxon>Campylobacterales</taxon>
        <taxon>Arcobacteraceae</taxon>
        <taxon>Halarcobacter</taxon>
    </lineage>
</organism>
<sequence length="164" mass="19634">MNNNTSVVESKGFLYYFDRVTSNNGKDWFLALTWIFVFEIISSIIEYEYLSVARTYIVDIPEGVLKEFIIAIFVSFFVWHFVFSIVNMRRNQFYFLILYGLLGLYFYITKDVTFNLLFHNIINPFELQFNGFGPYTLVQLFIKLIILYLIFKMLQGIKNRKERV</sequence>
<accession>A0A4Q1B4K3</accession>
<keyword evidence="1" id="KW-0472">Membrane</keyword>
<dbReference type="OrthoDB" id="5347178at2"/>
<feature type="transmembrane region" description="Helical" evidence="1">
    <location>
        <begin position="93"/>
        <end position="108"/>
    </location>
</feature>
<dbReference type="AlphaFoldDB" id="A0A4Q1B4K3"/>
<protein>
    <submittedName>
        <fullName evidence="2">Uncharacterized protein</fullName>
    </submittedName>
</protein>
<dbReference type="RefSeq" id="WP_129060977.1">
    <property type="nucleotide sequence ID" value="NZ_NXIE01000002.1"/>
</dbReference>
<gene>
    <name evidence="2" type="ORF">CP965_04990</name>
</gene>
<comment type="caution">
    <text evidence="2">The sequence shown here is derived from an EMBL/GenBank/DDBJ whole genome shotgun (WGS) entry which is preliminary data.</text>
</comment>
<dbReference type="Proteomes" id="UP000289718">
    <property type="component" value="Unassembled WGS sequence"/>
</dbReference>
<proteinExistence type="predicted"/>
<feature type="transmembrane region" description="Helical" evidence="1">
    <location>
        <begin position="132"/>
        <end position="151"/>
    </location>
</feature>